<dbReference type="Pfam" id="PF12796">
    <property type="entry name" value="Ank_2"/>
    <property type="match status" value="1"/>
</dbReference>
<accession>A0A9W9ZYW4</accession>
<dbReference type="InterPro" id="IPR036770">
    <property type="entry name" value="Ankyrin_rpt-contain_sf"/>
</dbReference>
<gene>
    <name evidence="4" type="ORF">OS493_025120</name>
</gene>
<dbReference type="EMBL" id="MU825416">
    <property type="protein sequence ID" value="KAJ7390421.1"/>
    <property type="molecule type" value="Genomic_DNA"/>
</dbReference>
<dbReference type="AlphaFoldDB" id="A0A9W9ZYW4"/>
<dbReference type="GO" id="GO:0085020">
    <property type="term" value="P:protein K6-linked ubiquitination"/>
    <property type="evidence" value="ECO:0007669"/>
    <property type="project" value="TreeGrafter"/>
</dbReference>
<keyword evidence="2 3" id="KW-0040">ANK repeat</keyword>
<name>A0A9W9ZYW4_9CNID</name>
<evidence type="ECO:0000313" key="4">
    <source>
        <dbReference type="EMBL" id="KAJ7390421.1"/>
    </source>
</evidence>
<dbReference type="PROSITE" id="PS50088">
    <property type="entry name" value="ANK_REPEAT"/>
    <property type="match status" value="2"/>
</dbReference>
<keyword evidence="1" id="KW-0677">Repeat</keyword>
<dbReference type="Gene3D" id="1.25.40.20">
    <property type="entry name" value="Ankyrin repeat-containing domain"/>
    <property type="match status" value="2"/>
</dbReference>
<feature type="repeat" description="ANK" evidence="3">
    <location>
        <begin position="36"/>
        <end position="68"/>
    </location>
</feature>
<feature type="repeat" description="ANK" evidence="3">
    <location>
        <begin position="70"/>
        <end position="102"/>
    </location>
</feature>
<comment type="caution">
    <text evidence="4">The sequence shown here is derived from an EMBL/GenBank/DDBJ whole genome shotgun (WGS) entry which is preliminary data.</text>
</comment>
<dbReference type="GO" id="GO:0031436">
    <property type="term" value="C:BRCA1-BARD1 complex"/>
    <property type="evidence" value="ECO:0007669"/>
    <property type="project" value="TreeGrafter"/>
</dbReference>
<protein>
    <recommendedName>
        <fullName evidence="6">Ankyrin repeat domain-containing protein</fullName>
    </recommendedName>
</protein>
<dbReference type="PANTHER" id="PTHR24171">
    <property type="entry name" value="ANKYRIN REPEAT DOMAIN-CONTAINING PROTEIN 39-RELATED"/>
    <property type="match status" value="1"/>
</dbReference>
<evidence type="ECO:0000313" key="5">
    <source>
        <dbReference type="Proteomes" id="UP001163046"/>
    </source>
</evidence>
<dbReference type="PROSITE" id="PS50297">
    <property type="entry name" value="ANK_REP_REGION"/>
    <property type="match status" value="2"/>
</dbReference>
<evidence type="ECO:0000256" key="2">
    <source>
        <dbReference type="ARBA" id="ARBA00023043"/>
    </source>
</evidence>
<keyword evidence="5" id="KW-1185">Reference proteome</keyword>
<dbReference type="SUPFAM" id="SSF48403">
    <property type="entry name" value="Ankyrin repeat"/>
    <property type="match status" value="1"/>
</dbReference>
<organism evidence="4 5">
    <name type="scientific">Desmophyllum pertusum</name>
    <dbReference type="NCBI Taxonomy" id="174260"/>
    <lineage>
        <taxon>Eukaryota</taxon>
        <taxon>Metazoa</taxon>
        <taxon>Cnidaria</taxon>
        <taxon>Anthozoa</taxon>
        <taxon>Hexacorallia</taxon>
        <taxon>Scleractinia</taxon>
        <taxon>Caryophylliina</taxon>
        <taxon>Caryophylliidae</taxon>
        <taxon>Desmophyllum</taxon>
    </lineage>
</organism>
<evidence type="ECO:0008006" key="6">
    <source>
        <dbReference type="Google" id="ProtNLM"/>
    </source>
</evidence>
<evidence type="ECO:0000256" key="1">
    <source>
        <dbReference type="ARBA" id="ARBA00022737"/>
    </source>
</evidence>
<evidence type="ECO:0000256" key="3">
    <source>
        <dbReference type="PROSITE-ProRule" id="PRU00023"/>
    </source>
</evidence>
<sequence length="129" mass="14608">MSASEQFILAIQTGDLLYVEKHLKRPGTEINAEVRHGRNALHYAADAGKLPIIRFLVQSMAAIIDYQDDDGMTPLMAAVDKDHLNAVDFLLKEGADPFIKDETDKTVFDIARDKEFTKIQKLLEDYKKK</sequence>
<dbReference type="GO" id="GO:0004842">
    <property type="term" value="F:ubiquitin-protein transferase activity"/>
    <property type="evidence" value="ECO:0007669"/>
    <property type="project" value="TreeGrafter"/>
</dbReference>
<dbReference type="PANTHER" id="PTHR24171:SF8">
    <property type="entry name" value="BRCA1-ASSOCIATED RING DOMAIN PROTEIN 1"/>
    <property type="match status" value="1"/>
</dbReference>
<dbReference type="OrthoDB" id="426293at2759"/>
<dbReference type="GO" id="GO:0070531">
    <property type="term" value="C:BRCA1-A complex"/>
    <property type="evidence" value="ECO:0007669"/>
    <property type="project" value="TreeGrafter"/>
</dbReference>
<dbReference type="InterPro" id="IPR002110">
    <property type="entry name" value="Ankyrin_rpt"/>
</dbReference>
<reference evidence="4" key="1">
    <citation type="submission" date="2023-01" db="EMBL/GenBank/DDBJ databases">
        <title>Genome assembly of the deep-sea coral Lophelia pertusa.</title>
        <authorList>
            <person name="Herrera S."/>
            <person name="Cordes E."/>
        </authorList>
    </citation>
    <scope>NUCLEOTIDE SEQUENCE</scope>
    <source>
        <strain evidence="4">USNM1676648</strain>
        <tissue evidence="4">Polyp</tissue>
    </source>
</reference>
<dbReference type="SMART" id="SM00248">
    <property type="entry name" value="ANK"/>
    <property type="match status" value="2"/>
</dbReference>
<proteinExistence type="predicted"/>
<dbReference type="Proteomes" id="UP001163046">
    <property type="component" value="Unassembled WGS sequence"/>
</dbReference>